<dbReference type="AlphaFoldDB" id="A0A0A9Z205"/>
<comment type="subcellular location">
    <subcellularLocation>
        <location evidence="1 7">Nucleus</location>
    </subcellularLocation>
</comment>
<keyword evidence="3 7" id="KW-0227">DNA damage</keyword>
<dbReference type="EMBL" id="GBRD01002749">
    <property type="protein sequence ID" value="JAG63072.1"/>
    <property type="molecule type" value="Transcribed_RNA"/>
</dbReference>
<dbReference type="EMBL" id="GBHO01005697">
    <property type="protein sequence ID" value="JAG37907.1"/>
    <property type="molecule type" value="Transcribed_RNA"/>
</dbReference>
<dbReference type="PANTHER" id="PTHR16140">
    <property type="entry name" value="NON-STRUCTURAL MAINTENANCE OF CHROMOSOMES ELEMENT 4"/>
    <property type="match status" value="1"/>
</dbReference>
<keyword evidence="4 7" id="KW-0233">DNA recombination</keyword>
<reference evidence="14" key="3">
    <citation type="submission" date="2014-09" db="EMBL/GenBank/DDBJ databases">
        <authorList>
            <person name="Magalhaes I.L.F."/>
            <person name="Oliveira U."/>
            <person name="Santos F.R."/>
            <person name="Vidigal T.H.D.A."/>
            <person name="Brescovit A.D."/>
            <person name="Santos A.J."/>
        </authorList>
    </citation>
    <scope>NUCLEOTIDE SEQUENCE</scope>
</reference>
<dbReference type="EMBL" id="GBHO01033719">
    <property type="protein sequence ID" value="JAG09885.1"/>
    <property type="molecule type" value="Transcribed_RNA"/>
</dbReference>
<dbReference type="InterPro" id="IPR027786">
    <property type="entry name" value="Nse4/EID"/>
</dbReference>
<evidence type="ECO:0000313" key="15">
    <source>
        <dbReference type="EMBL" id="JAQ00971.1"/>
    </source>
</evidence>
<dbReference type="EMBL" id="GDHC01017658">
    <property type="protein sequence ID" value="JAQ00971.1"/>
    <property type="molecule type" value="Transcribed_RNA"/>
</dbReference>
<evidence type="ECO:0000256" key="5">
    <source>
        <dbReference type="ARBA" id="ARBA00023204"/>
    </source>
</evidence>
<dbReference type="GO" id="GO:0030915">
    <property type="term" value="C:Smc5-Smc6 complex"/>
    <property type="evidence" value="ECO:0007669"/>
    <property type="project" value="UniProtKB-UniRule"/>
</dbReference>
<reference evidence="11" key="2">
    <citation type="submission" date="2014-07" db="EMBL/GenBank/DDBJ databases">
        <authorList>
            <person name="Hull J."/>
        </authorList>
    </citation>
    <scope>NUCLEOTIDE SEQUENCE</scope>
</reference>
<name>A0A0A9Z205_LYGHE</name>
<proteinExistence type="inferred from homology"/>
<keyword evidence="6 7" id="KW-0539">Nucleus</keyword>
<evidence type="ECO:0000259" key="9">
    <source>
        <dbReference type="Pfam" id="PF08743"/>
    </source>
</evidence>
<evidence type="ECO:0000256" key="6">
    <source>
        <dbReference type="ARBA" id="ARBA00023242"/>
    </source>
</evidence>
<reference evidence="11" key="1">
    <citation type="journal article" date="2014" name="PLoS ONE">
        <title>Transcriptome-Based Identification of ABC Transporters in the Western Tarnished Plant Bug Lygus hesperus.</title>
        <authorList>
            <person name="Hull J.J."/>
            <person name="Chaney K."/>
            <person name="Geib S.M."/>
            <person name="Fabrick J.A."/>
            <person name="Brent C.S."/>
            <person name="Walsh D."/>
            <person name="Lavine L.C."/>
        </authorList>
    </citation>
    <scope>NUCLEOTIDE SEQUENCE</scope>
</reference>
<keyword evidence="5 7" id="KW-0234">DNA repair</keyword>
<dbReference type="PANTHER" id="PTHR16140:SF0">
    <property type="entry name" value="NON-STRUCTURAL MAINTENANCE OF CHROMOSOMES ELEMENT 4"/>
    <property type="match status" value="1"/>
</dbReference>
<dbReference type="EMBL" id="GBHO01005695">
    <property type="protein sequence ID" value="JAG37909.1"/>
    <property type="molecule type" value="Transcribed_RNA"/>
</dbReference>
<dbReference type="GO" id="GO:0006310">
    <property type="term" value="P:DNA recombination"/>
    <property type="evidence" value="ECO:0007669"/>
    <property type="project" value="UniProtKB-UniRule"/>
</dbReference>
<evidence type="ECO:0000313" key="12">
    <source>
        <dbReference type="EMBL" id="JAG37907.1"/>
    </source>
</evidence>
<evidence type="ECO:0000256" key="7">
    <source>
        <dbReference type="RuleBase" id="RU365071"/>
    </source>
</evidence>
<protein>
    <recommendedName>
        <fullName evidence="7">Non-structural maintenance of chromosomes element 4</fullName>
    </recommendedName>
</protein>
<reference evidence="15" key="4">
    <citation type="journal article" date="2016" name="Gigascience">
        <title>De novo construction of an expanded transcriptome assembly for the western tarnished plant bug, Lygus hesperus.</title>
        <authorList>
            <person name="Tassone E.E."/>
            <person name="Geib S.M."/>
            <person name="Hall B."/>
            <person name="Fabrick J.A."/>
            <person name="Brent C.S."/>
            <person name="Hull J.J."/>
        </authorList>
    </citation>
    <scope>NUCLEOTIDE SEQUENCE</scope>
</reference>
<dbReference type="EMBL" id="GDHC01012968">
    <property type="protein sequence ID" value="JAQ05661.1"/>
    <property type="molecule type" value="Transcribed_RNA"/>
</dbReference>
<evidence type="ECO:0000256" key="8">
    <source>
        <dbReference type="SAM" id="MobiDB-lite"/>
    </source>
</evidence>
<organism evidence="11">
    <name type="scientific">Lygus hesperus</name>
    <name type="common">Western plant bug</name>
    <dbReference type="NCBI Taxonomy" id="30085"/>
    <lineage>
        <taxon>Eukaryota</taxon>
        <taxon>Metazoa</taxon>
        <taxon>Ecdysozoa</taxon>
        <taxon>Arthropoda</taxon>
        <taxon>Hexapoda</taxon>
        <taxon>Insecta</taxon>
        <taxon>Pterygota</taxon>
        <taxon>Neoptera</taxon>
        <taxon>Paraneoptera</taxon>
        <taxon>Hemiptera</taxon>
        <taxon>Heteroptera</taxon>
        <taxon>Panheteroptera</taxon>
        <taxon>Cimicomorpha</taxon>
        <taxon>Miridae</taxon>
        <taxon>Mirini</taxon>
        <taxon>Lygus</taxon>
    </lineage>
</organism>
<evidence type="ECO:0000313" key="16">
    <source>
        <dbReference type="EMBL" id="JAQ05661.1"/>
    </source>
</evidence>
<dbReference type="EMBL" id="GDHC01004762">
    <property type="protein sequence ID" value="JAQ13867.1"/>
    <property type="molecule type" value="Transcribed_RNA"/>
</dbReference>
<dbReference type="InterPro" id="IPR014854">
    <property type="entry name" value="Nse4_C"/>
</dbReference>
<dbReference type="Pfam" id="PF08743">
    <property type="entry name" value="Nse4_C"/>
    <property type="match status" value="1"/>
</dbReference>
<comment type="subunit">
    <text evidence="7">Component of the SMC5-SMC6 complex.</text>
</comment>
<dbReference type="EMBL" id="GBHO01005698">
    <property type="protein sequence ID" value="JAG37906.1"/>
    <property type="molecule type" value="Transcribed_RNA"/>
</dbReference>
<evidence type="ECO:0000256" key="1">
    <source>
        <dbReference type="ARBA" id="ARBA00004123"/>
    </source>
</evidence>
<evidence type="ECO:0000256" key="2">
    <source>
        <dbReference type="ARBA" id="ARBA00008997"/>
    </source>
</evidence>
<feature type="region of interest" description="Disordered" evidence="8">
    <location>
        <begin position="141"/>
        <end position="160"/>
    </location>
</feature>
<accession>A0A0A9Z205</accession>
<feature type="domain" description="Non-structural maintenance of chromosome element 4 C-terminal" evidence="9">
    <location>
        <begin position="198"/>
        <end position="287"/>
    </location>
</feature>
<evidence type="ECO:0000313" key="13">
    <source>
        <dbReference type="EMBL" id="JAG37909.1"/>
    </source>
</evidence>
<sequence length="316" mass="35564">MAEQRRNSKRFLTDEEKRRVLDDLRSSLDSVNVTSDSALAKRVSRITDNVVHLAKSAQTTADLSFTVNLVDYTVDCVTSHLESNDPTRELFHELTIADEISMTSWCPGGYEQLEEITRPCVPLRLCFEKYITLKDLEERRGDPKEAPIREKKKRNPSQLSKAAAVVPKKVGSTDVTPTHQVNMDLALKKLAELTQDAPIPFFNLVINPNSFVQTVYNIFIVSFLVHEEHALLSVNDNDELLIQVSPKPHDAQDNPLESASTIQLVHSISPSEWIALAKHLNLRSPLLPEFCPKDSTYFQDNQLSVDLSSGVTFLEP</sequence>
<comment type="function">
    <text evidence="7">Component of the SMC5-SMC6 complex, that promotes sister chromatid alignment after DNA damage and facilitates double-stranded DNA breaks (DSBs) repair via homologous recombination between sister chromatids.</text>
</comment>
<dbReference type="GO" id="GO:0006281">
    <property type="term" value="P:DNA repair"/>
    <property type="evidence" value="ECO:0007669"/>
    <property type="project" value="UniProtKB-UniRule"/>
</dbReference>
<dbReference type="GO" id="GO:0005634">
    <property type="term" value="C:nucleus"/>
    <property type="evidence" value="ECO:0007669"/>
    <property type="project" value="UniProtKB-SubCell"/>
</dbReference>
<evidence type="ECO:0000313" key="11">
    <source>
        <dbReference type="EMBL" id="JAG37906.1"/>
    </source>
</evidence>
<evidence type="ECO:0000313" key="14">
    <source>
        <dbReference type="EMBL" id="JAG63072.1"/>
    </source>
</evidence>
<evidence type="ECO:0000256" key="4">
    <source>
        <dbReference type="ARBA" id="ARBA00023172"/>
    </source>
</evidence>
<evidence type="ECO:0000313" key="10">
    <source>
        <dbReference type="EMBL" id="JAG09885.1"/>
    </source>
</evidence>
<evidence type="ECO:0000256" key="3">
    <source>
        <dbReference type="ARBA" id="ARBA00022763"/>
    </source>
</evidence>
<gene>
    <name evidence="11" type="primary">nse4_3</name>
    <name evidence="13" type="synonym">nse4_0</name>
    <name evidence="10" type="synonym">nse4_1</name>
    <name evidence="12" type="synonym">nse4_2</name>
    <name evidence="11" type="ORF">CM83_78489</name>
    <name evidence="12" type="ORF">CM83_78492</name>
    <name evidence="10" type="ORF">CM83_78494</name>
    <name evidence="13" type="ORF">CM83_78498</name>
    <name evidence="16" type="ORF">g.82944</name>
    <name evidence="15" type="ORF">g.82948</name>
    <name evidence="17" type="ORF">g.82949</name>
</gene>
<comment type="similarity">
    <text evidence="2 7">Belongs to the NSE4 family.</text>
</comment>
<evidence type="ECO:0000313" key="17">
    <source>
        <dbReference type="EMBL" id="JAQ13867.1"/>
    </source>
</evidence>